<dbReference type="OrthoDB" id="408541at2759"/>
<comment type="catalytic activity">
    <reaction evidence="6">
        <text>a uridine in tRNA + S-adenosyl-L-methionine = a 3-[(3S)-3-amino-3-carboxypropyl]uridine in tRNA + S-methyl-5'-thioadenosine + H(+)</text>
        <dbReference type="Rhea" id="RHEA:62432"/>
        <dbReference type="Rhea" id="RHEA-COMP:13339"/>
        <dbReference type="Rhea" id="RHEA-COMP:16092"/>
        <dbReference type="ChEBI" id="CHEBI:15378"/>
        <dbReference type="ChEBI" id="CHEBI:17509"/>
        <dbReference type="ChEBI" id="CHEBI:59789"/>
        <dbReference type="ChEBI" id="CHEBI:65315"/>
        <dbReference type="ChEBI" id="CHEBI:82930"/>
        <dbReference type="EC" id="2.5.1.25"/>
    </reaction>
</comment>
<evidence type="ECO:0000256" key="2">
    <source>
        <dbReference type="ARBA" id="ARBA00022679"/>
    </source>
</evidence>
<dbReference type="STRING" id="6526.A0A2C9JTE1"/>
<dbReference type="EnsemblMetazoa" id="BGLB007789-RB">
    <property type="protein sequence ID" value="BGLB007789-PB"/>
    <property type="gene ID" value="BGLB007789"/>
</dbReference>
<dbReference type="GO" id="GO:0008033">
    <property type="term" value="P:tRNA processing"/>
    <property type="evidence" value="ECO:0007669"/>
    <property type="project" value="UniProtKB-KW"/>
</dbReference>
<dbReference type="Pfam" id="PF03942">
    <property type="entry name" value="DTW"/>
    <property type="match status" value="1"/>
</dbReference>
<dbReference type="SMART" id="SM01144">
    <property type="entry name" value="DTW"/>
    <property type="match status" value="1"/>
</dbReference>
<evidence type="ECO:0000256" key="5">
    <source>
        <dbReference type="ARBA" id="ARBA00034489"/>
    </source>
</evidence>
<dbReference type="RefSeq" id="XP_013082149.2">
    <property type="nucleotide sequence ID" value="XM_013226695.2"/>
</dbReference>
<evidence type="ECO:0000313" key="8">
    <source>
        <dbReference type="EnsemblMetazoa" id="BGLB007789-PB"/>
    </source>
</evidence>
<proteinExistence type="inferred from homology"/>
<evidence type="ECO:0000256" key="6">
    <source>
        <dbReference type="ARBA" id="ARBA00048718"/>
    </source>
</evidence>
<evidence type="ECO:0000256" key="4">
    <source>
        <dbReference type="ARBA" id="ARBA00022694"/>
    </source>
</evidence>
<dbReference type="VEuPathDB" id="VectorBase:BGLB007789"/>
<evidence type="ECO:0000256" key="1">
    <source>
        <dbReference type="ARBA" id="ARBA00012386"/>
    </source>
</evidence>
<accession>A0A2C9JTE1</accession>
<dbReference type="InterPro" id="IPR039262">
    <property type="entry name" value="DTWD2/TAPT"/>
</dbReference>
<reference evidence="8" key="1">
    <citation type="submission" date="2020-05" db="UniProtKB">
        <authorList>
            <consortium name="EnsemblMetazoa"/>
        </authorList>
    </citation>
    <scope>IDENTIFICATION</scope>
    <source>
        <strain evidence="8">BB02</strain>
    </source>
</reference>
<dbReference type="PANTHER" id="PTHR21392">
    <property type="entry name" value="TRNA-URIDINE AMINOCARBOXYPROPYLTRANSFERASE 2"/>
    <property type="match status" value="1"/>
</dbReference>
<evidence type="ECO:0000259" key="7">
    <source>
        <dbReference type="SMART" id="SM01144"/>
    </source>
</evidence>
<gene>
    <name evidence="8" type="primary">106067509</name>
</gene>
<keyword evidence="3" id="KW-0949">S-adenosyl-L-methionine</keyword>
<dbReference type="PANTHER" id="PTHR21392:SF0">
    <property type="entry name" value="TRNA-URIDINE AMINOCARBOXYPROPYLTRANSFERASE 2"/>
    <property type="match status" value="1"/>
</dbReference>
<comment type="similarity">
    <text evidence="5">Belongs to the TDD superfamily. DTWD2 family.</text>
</comment>
<dbReference type="InterPro" id="IPR005636">
    <property type="entry name" value="DTW"/>
</dbReference>
<evidence type="ECO:0000256" key="3">
    <source>
        <dbReference type="ARBA" id="ARBA00022691"/>
    </source>
</evidence>
<organism evidence="8 9">
    <name type="scientific">Biomphalaria glabrata</name>
    <name type="common">Bloodfluke planorb</name>
    <name type="synonym">Freshwater snail</name>
    <dbReference type="NCBI Taxonomy" id="6526"/>
    <lineage>
        <taxon>Eukaryota</taxon>
        <taxon>Metazoa</taxon>
        <taxon>Spiralia</taxon>
        <taxon>Lophotrochozoa</taxon>
        <taxon>Mollusca</taxon>
        <taxon>Gastropoda</taxon>
        <taxon>Heterobranchia</taxon>
        <taxon>Euthyneura</taxon>
        <taxon>Panpulmonata</taxon>
        <taxon>Hygrophila</taxon>
        <taxon>Lymnaeoidea</taxon>
        <taxon>Planorbidae</taxon>
        <taxon>Biomphalaria</taxon>
    </lineage>
</organism>
<name>A0A2C9JTE1_BIOGL</name>
<evidence type="ECO:0000313" key="9">
    <source>
        <dbReference type="Proteomes" id="UP000076420"/>
    </source>
</evidence>
<protein>
    <recommendedName>
        <fullName evidence="1">tRNA-uridine aminocarboxypropyltransferase</fullName>
        <ecNumber evidence="1">2.5.1.25</ecNumber>
    </recommendedName>
</protein>
<dbReference type="Proteomes" id="UP000076420">
    <property type="component" value="Unassembled WGS sequence"/>
</dbReference>
<dbReference type="GO" id="GO:0016432">
    <property type="term" value="F:tRNA-uridine aminocarboxypropyltransferase activity"/>
    <property type="evidence" value="ECO:0007669"/>
    <property type="project" value="UniProtKB-EC"/>
</dbReference>
<sequence>MYDLTDDFLNLDVFDDDSLSLKSKRATCDRCKRPLSVCWCPYLPRQPLQVQTNIYILQHPFEESRCLRTVPILQNCLEPDKCQVIIGKRFSQTRHPELVSVLTSPNTVLLYPGEDATDISSLATDQTYNLVLLDGTWSQAKGIYCQNSILKTLKKVQIKCDQKSKYVIRTQPCDSALSTLETAAIALATLERQPEIFQTLTHPLVALCNFQLEHGAEEHQSKEYKVEHGLWTKPLPRSVLNRLARRNAQVLYNQ</sequence>
<dbReference type="VEuPathDB" id="VectorBase:BGLAX_044441"/>
<dbReference type="EC" id="2.5.1.25" evidence="1"/>
<feature type="domain" description="DTW" evidence="7">
    <location>
        <begin position="24"/>
        <end position="216"/>
    </location>
</feature>
<keyword evidence="4" id="KW-0819">tRNA processing</keyword>
<dbReference type="AlphaFoldDB" id="A0A2C9JTE1"/>
<keyword evidence="2" id="KW-0808">Transferase</keyword>
<dbReference type="KEGG" id="bgt:106067509"/>